<dbReference type="PANTHER" id="PTHR12083">
    <property type="entry name" value="BIFUNCTIONAL POLYNUCLEOTIDE PHOSPHATASE/KINASE"/>
    <property type="match status" value="1"/>
</dbReference>
<dbReference type="GO" id="GO:0006281">
    <property type="term" value="P:DNA repair"/>
    <property type="evidence" value="ECO:0007669"/>
    <property type="project" value="TreeGrafter"/>
</dbReference>
<dbReference type="Proteomes" id="UP000565441">
    <property type="component" value="Unassembled WGS sequence"/>
</dbReference>
<protein>
    <recommendedName>
        <fullName evidence="5">P-loop containing nucleoside triphosphate hydrolase protein</fullName>
    </recommendedName>
</protein>
<name>A0A8H5GYA8_9AGAR</name>
<feature type="signal peptide" evidence="2">
    <location>
        <begin position="1"/>
        <end position="23"/>
    </location>
</feature>
<keyword evidence="4" id="KW-1185">Reference proteome</keyword>
<dbReference type="PANTHER" id="PTHR12083:SF9">
    <property type="entry name" value="BIFUNCTIONAL POLYNUCLEOTIDE PHOSPHATASE_KINASE"/>
    <property type="match status" value="1"/>
</dbReference>
<sequence length="316" mass="35090">MSTLSEPWLECQVVLILCGLVASGKTTFAEQLQHHFPKFHRCNQDDLGDRRQVEHLARNSLARGLSVCIDRTNFNAAQRSYWIEIAREFPGTSVWVIVFDTPYEGSDQRRVGLGKICAARLRTRTSHPTIKNAEQGLYVLSRFAADFEQPAPHEGYDRIISLKPIDHTSSVYSRSDIAAILRRVHDSTPVSAVSYPQSYSSQSSQGWLSSRGDSRWGFPARGYSGSRHLGVHKGRGFASTSSMNAHSPWRTSRDNAGMRGAGRLGRNTGHFRRSNPERSEHPTAAEIMIGARLEERAVPERTSTGAGTADDPLIIS</sequence>
<dbReference type="GO" id="GO:0046404">
    <property type="term" value="F:ATP-dependent polydeoxyribonucleotide 5'-hydroxyl-kinase activity"/>
    <property type="evidence" value="ECO:0007669"/>
    <property type="project" value="TreeGrafter"/>
</dbReference>
<accession>A0A8H5GYA8</accession>
<reference evidence="3 4" key="1">
    <citation type="journal article" date="2020" name="ISME J.">
        <title>Uncovering the hidden diversity of litter-decomposition mechanisms in mushroom-forming fungi.</title>
        <authorList>
            <person name="Floudas D."/>
            <person name="Bentzer J."/>
            <person name="Ahren D."/>
            <person name="Johansson T."/>
            <person name="Persson P."/>
            <person name="Tunlid A."/>
        </authorList>
    </citation>
    <scope>NUCLEOTIDE SEQUENCE [LARGE SCALE GENOMIC DNA]</scope>
    <source>
        <strain evidence="3 4">CBS 661.87</strain>
    </source>
</reference>
<dbReference type="EMBL" id="JAACJP010000040">
    <property type="protein sequence ID" value="KAF5373333.1"/>
    <property type="molecule type" value="Genomic_DNA"/>
</dbReference>
<evidence type="ECO:0008006" key="5">
    <source>
        <dbReference type="Google" id="ProtNLM"/>
    </source>
</evidence>
<evidence type="ECO:0000313" key="4">
    <source>
        <dbReference type="Proteomes" id="UP000565441"/>
    </source>
</evidence>
<dbReference type="Gene3D" id="3.40.50.300">
    <property type="entry name" value="P-loop containing nucleotide triphosphate hydrolases"/>
    <property type="match status" value="1"/>
</dbReference>
<feature type="region of interest" description="Disordered" evidence="1">
    <location>
        <begin position="234"/>
        <end position="316"/>
    </location>
</feature>
<proteinExistence type="predicted"/>
<dbReference type="GO" id="GO:0003690">
    <property type="term" value="F:double-stranded DNA binding"/>
    <property type="evidence" value="ECO:0007669"/>
    <property type="project" value="TreeGrafter"/>
</dbReference>
<dbReference type="InterPro" id="IPR027417">
    <property type="entry name" value="P-loop_NTPase"/>
</dbReference>
<evidence type="ECO:0000256" key="2">
    <source>
        <dbReference type="SAM" id="SignalP"/>
    </source>
</evidence>
<dbReference type="GO" id="GO:0046403">
    <property type="term" value="F:polynucleotide 3'-phosphatase activity"/>
    <property type="evidence" value="ECO:0007669"/>
    <property type="project" value="TreeGrafter"/>
</dbReference>
<keyword evidence="2" id="KW-0732">Signal</keyword>
<gene>
    <name evidence="3" type="ORF">D9615_007444</name>
</gene>
<dbReference type="AlphaFoldDB" id="A0A8H5GYA8"/>
<evidence type="ECO:0000313" key="3">
    <source>
        <dbReference type="EMBL" id="KAF5373333.1"/>
    </source>
</evidence>
<dbReference type="OrthoDB" id="3512845at2759"/>
<evidence type="ECO:0000256" key="1">
    <source>
        <dbReference type="SAM" id="MobiDB-lite"/>
    </source>
</evidence>
<feature type="chain" id="PRO_5034092488" description="P-loop containing nucleoside triphosphate hydrolase protein" evidence="2">
    <location>
        <begin position="24"/>
        <end position="316"/>
    </location>
</feature>
<feature type="region of interest" description="Disordered" evidence="1">
    <location>
        <begin position="192"/>
        <end position="211"/>
    </location>
</feature>
<organism evidence="3 4">
    <name type="scientific">Tricholomella constricta</name>
    <dbReference type="NCBI Taxonomy" id="117010"/>
    <lineage>
        <taxon>Eukaryota</taxon>
        <taxon>Fungi</taxon>
        <taxon>Dikarya</taxon>
        <taxon>Basidiomycota</taxon>
        <taxon>Agaricomycotina</taxon>
        <taxon>Agaricomycetes</taxon>
        <taxon>Agaricomycetidae</taxon>
        <taxon>Agaricales</taxon>
        <taxon>Tricholomatineae</taxon>
        <taxon>Lyophyllaceae</taxon>
        <taxon>Tricholomella</taxon>
    </lineage>
</organism>
<feature type="compositionally biased region" description="Low complexity" evidence="1">
    <location>
        <begin position="192"/>
        <end position="210"/>
    </location>
</feature>
<feature type="compositionally biased region" description="Basic and acidic residues" evidence="1">
    <location>
        <begin position="274"/>
        <end position="283"/>
    </location>
</feature>
<dbReference type="SUPFAM" id="SSF52540">
    <property type="entry name" value="P-loop containing nucleoside triphosphate hydrolases"/>
    <property type="match status" value="1"/>
</dbReference>
<comment type="caution">
    <text evidence="3">The sequence shown here is derived from an EMBL/GenBank/DDBJ whole genome shotgun (WGS) entry which is preliminary data.</text>
</comment>